<dbReference type="EMBL" id="MU001507">
    <property type="protein sequence ID" value="KAF2440572.1"/>
    <property type="molecule type" value="Genomic_DNA"/>
</dbReference>
<evidence type="ECO:0000256" key="5">
    <source>
        <dbReference type="ARBA" id="ARBA00022989"/>
    </source>
</evidence>
<dbReference type="SUPFAM" id="SSF50729">
    <property type="entry name" value="PH domain-like"/>
    <property type="match status" value="1"/>
</dbReference>
<keyword evidence="7" id="KW-0446">Lipid-binding</keyword>
<feature type="non-terminal residue" evidence="11">
    <location>
        <position position="481"/>
    </location>
</feature>
<comment type="subcellular location">
    <subcellularLocation>
        <location evidence="1">Endoplasmic reticulum membrane</location>
    </subcellularLocation>
</comment>
<dbReference type="GO" id="GO:0015914">
    <property type="term" value="P:phospholipid transport"/>
    <property type="evidence" value="ECO:0007669"/>
    <property type="project" value="TreeGrafter"/>
</dbReference>
<reference evidence="11" key="1">
    <citation type="journal article" date="2020" name="Stud. Mycol.">
        <title>101 Dothideomycetes genomes: a test case for predicting lifestyles and emergence of pathogens.</title>
        <authorList>
            <person name="Haridas S."/>
            <person name="Albert R."/>
            <person name="Binder M."/>
            <person name="Bloem J."/>
            <person name="Labutti K."/>
            <person name="Salamov A."/>
            <person name="Andreopoulos B."/>
            <person name="Baker S."/>
            <person name="Barry K."/>
            <person name="Bills G."/>
            <person name="Bluhm B."/>
            <person name="Cannon C."/>
            <person name="Castanera R."/>
            <person name="Culley D."/>
            <person name="Daum C."/>
            <person name="Ezra D."/>
            <person name="Gonzalez J."/>
            <person name="Henrissat B."/>
            <person name="Kuo A."/>
            <person name="Liang C."/>
            <person name="Lipzen A."/>
            <person name="Lutzoni F."/>
            <person name="Magnuson J."/>
            <person name="Mondo S."/>
            <person name="Nolan M."/>
            <person name="Ohm R."/>
            <person name="Pangilinan J."/>
            <person name="Park H.-J."/>
            <person name="Ramirez L."/>
            <person name="Alfaro M."/>
            <person name="Sun H."/>
            <person name="Tritt A."/>
            <person name="Yoshinaga Y."/>
            <person name="Zwiers L.-H."/>
            <person name="Turgeon B."/>
            <person name="Goodwin S."/>
            <person name="Spatafora J."/>
            <person name="Crous P."/>
            <person name="Grigoriev I."/>
        </authorList>
    </citation>
    <scope>NUCLEOTIDE SEQUENCE</scope>
    <source>
        <strain evidence="11">CBS 690.94</strain>
    </source>
</reference>
<evidence type="ECO:0000313" key="11">
    <source>
        <dbReference type="EMBL" id="KAF2440572.1"/>
    </source>
</evidence>
<proteinExistence type="predicted"/>
<evidence type="ECO:0000256" key="2">
    <source>
        <dbReference type="ARBA" id="ARBA00022448"/>
    </source>
</evidence>
<feature type="transmembrane region" description="Helical" evidence="9">
    <location>
        <begin position="7"/>
        <end position="28"/>
    </location>
</feature>
<keyword evidence="5 9" id="KW-1133">Transmembrane helix</keyword>
<dbReference type="OrthoDB" id="26740at2759"/>
<evidence type="ECO:0000313" key="12">
    <source>
        <dbReference type="Proteomes" id="UP000799764"/>
    </source>
</evidence>
<dbReference type="GO" id="GO:0032865">
    <property type="term" value="C:ERMES complex"/>
    <property type="evidence" value="ECO:0007669"/>
    <property type="project" value="TreeGrafter"/>
</dbReference>
<dbReference type="CDD" id="cd21675">
    <property type="entry name" value="SMP_TEX2"/>
    <property type="match status" value="1"/>
</dbReference>
<keyword evidence="2" id="KW-0813">Transport</keyword>
<comment type="caution">
    <text evidence="11">The sequence shown here is derived from an EMBL/GenBank/DDBJ whole genome shotgun (WGS) entry which is preliminary data.</text>
</comment>
<keyword evidence="3 9" id="KW-0812">Transmembrane</keyword>
<dbReference type="PROSITE" id="PS51847">
    <property type="entry name" value="SMP"/>
    <property type="match status" value="1"/>
</dbReference>
<dbReference type="PANTHER" id="PTHR13466">
    <property type="entry name" value="TEX2 PROTEIN-RELATED"/>
    <property type="match status" value="1"/>
</dbReference>
<evidence type="ECO:0000256" key="6">
    <source>
        <dbReference type="ARBA" id="ARBA00023055"/>
    </source>
</evidence>
<dbReference type="AlphaFoldDB" id="A0A9P4U903"/>
<dbReference type="GO" id="GO:0008289">
    <property type="term" value="F:lipid binding"/>
    <property type="evidence" value="ECO:0007669"/>
    <property type="project" value="UniProtKB-KW"/>
</dbReference>
<sequence length="481" mass="54101">MGSLALGLLIGYIFGGLTFLPLLAWTLWTVGTRDAYNTQEEATPSVLDKEADAEFKDWGAGLGEDLLRELKAKHVPDVASGYFAIAQEYVPGGLNGKPPERTTPATGAVTAMESPSVYQSMYRSIFDRNKTASPTFSPSQGKNKKTRNVFYIVLRYALGHLMLYDDSEQVEVRHVISLAHYSVSIYAGGENIPEGELWIKRNCILLAPRDSASAVGNSKSYYLFSDNCSEKEDFYHAMLRSQESHVKSTVGPPPPLKFNPADLIKLVQQLHASEENFNTRWINALIGRLFLAMYKTKHIEKFIWNKVTKKIDRVQKPSLISSVKVQKLDMGNMPPFITNPKLKELTVDGDLTVEADISYKGNFRIDISAVARIELGSRFKPREVTIILATILKSLEGRVLIRIKPPPSNRLWVTFEVPPKMELSVEPVVSSRQITYGVILRAIESRIREVVNETLVLPNWDDMPFFATELNQFRGGIWKDE</sequence>
<evidence type="ECO:0000256" key="9">
    <source>
        <dbReference type="SAM" id="Phobius"/>
    </source>
</evidence>
<keyword evidence="6" id="KW-0445">Lipid transport</keyword>
<dbReference type="GO" id="GO:0005789">
    <property type="term" value="C:endoplasmic reticulum membrane"/>
    <property type="evidence" value="ECO:0007669"/>
    <property type="project" value="UniProtKB-SubCell"/>
</dbReference>
<evidence type="ECO:0000256" key="7">
    <source>
        <dbReference type="ARBA" id="ARBA00023121"/>
    </source>
</evidence>
<evidence type="ECO:0000259" key="10">
    <source>
        <dbReference type="PROSITE" id="PS51847"/>
    </source>
</evidence>
<gene>
    <name evidence="11" type="ORF">P171DRAFT_367572</name>
</gene>
<dbReference type="GO" id="GO:1990456">
    <property type="term" value="P:mitochondrion-endoplasmic reticulum membrane tethering"/>
    <property type="evidence" value="ECO:0007669"/>
    <property type="project" value="TreeGrafter"/>
</dbReference>
<protein>
    <recommendedName>
        <fullName evidence="10">SMP-LTD domain-containing protein</fullName>
    </recommendedName>
</protein>
<keyword evidence="12" id="KW-1185">Reference proteome</keyword>
<organism evidence="11 12">
    <name type="scientific">Karstenula rhodostoma CBS 690.94</name>
    <dbReference type="NCBI Taxonomy" id="1392251"/>
    <lineage>
        <taxon>Eukaryota</taxon>
        <taxon>Fungi</taxon>
        <taxon>Dikarya</taxon>
        <taxon>Ascomycota</taxon>
        <taxon>Pezizomycotina</taxon>
        <taxon>Dothideomycetes</taxon>
        <taxon>Pleosporomycetidae</taxon>
        <taxon>Pleosporales</taxon>
        <taxon>Massarineae</taxon>
        <taxon>Didymosphaeriaceae</taxon>
        <taxon>Karstenula</taxon>
    </lineage>
</organism>
<accession>A0A9P4U903</accession>
<evidence type="ECO:0000256" key="3">
    <source>
        <dbReference type="ARBA" id="ARBA00022692"/>
    </source>
</evidence>
<evidence type="ECO:0000256" key="4">
    <source>
        <dbReference type="ARBA" id="ARBA00022824"/>
    </source>
</evidence>
<dbReference type="Proteomes" id="UP000799764">
    <property type="component" value="Unassembled WGS sequence"/>
</dbReference>
<keyword evidence="8 9" id="KW-0472">Membrane</keyword>
<evidence type="ECO:0000256" key="8">
    <source>
        <dbReference type="ARBA" id="ARBA00023136"/>
    </source>
</evidence>
<dbReference type="Pfam" id="PF15413">
    <property type="entry name" value="PH_11"/>
    <property type="match status" value="1"/>
</dbReference>
<name>A0A9P4U903_9PLEO</name>
<feature type="domain" description="SMP-LTD" evidence="10">
    <location>
        <begin position="273"/>
        <end position="466"/>
    </location>
</feature>
<evidence type="ECO:0000256" key="1">
    <source>
        <dbReference type="ARBA" id="ARBA00004586"/>
    </source>
</evidence>
<dbReference type="PANTHER" id="PTHR13466:SF19">
    <property type="entry name" value="NUCLEUS-VACUOLE JUNCTION PROTEIN 2"/>
    <property type="match status" value="1"/>
</dbReference>
<keyword evidence="4" id="KW-0256">Endoplasmic reticulum</keyword>
<dbReference type="InterPro" id="IPR031468">
    <property type="entry name" value="SMP_LBD"/>
</dbReference>